<accession>A0AAD4YQK0</accession>
<evidence type="ECO:0000313" key="1">
    <source>
        <dbReference type="EMBL" id="KAI5317871.1"/>
    </source>
</evidence>
<gene>
    <name evidence="1" type="ORF">L3X38_037578</name>
</gene>
<dbReference type="EMBL" id="JAJFAZ020000007">
    <property type="protein sequence ID" value="KAI5317871.1"/>
    <property type="molecule type" value="Genomic_DNA"/>
</dbReference>
<sequence length="112" mass="12472">MANLLIDSSFAKRSPTSNASYFGSLFKVGKPSVMACSNKISSLVIMMMPASSSFLFDARPTRNYHLSFLSALELSLVLLTSFPSLADEVNYAMKSAKAWPFIVVFTRNRRLY</sequence>
<comment type="caution">
    <text evidence="1">The sequence shown here is derived from an EMBL/GenBank/DDBJ whole genome shotgun (WGS) entry which is preliminary data.</text>
</comment>
<protein>
    <submittedName>
        <fullName evidence="1">Uncharacterized protein</fullName>
    </submittedName>
</protein>
<evidence type="ECO:0000313" key="2">
    <source>
        <dbReference type="Proteomes" id="UP001054821"/>
    </source>
</evidence>
<reference evidence="1 2" key="1">
    <citation type="journal article" date="2022" name="G3 (Bethesda)">
        <title>Whole-genome sequence and methylome profiling of the almond [Prunus dulcis (Mill.) D.A. Webb] cultivar 'Nonpareil'.</title>
        <authorList>
            <person name="D'Amico-Willman K.M."/>
            <person name="Ouma W.Z."/>
            <person name="Meulia T."/>
            <person name="Sideli G.M."/>
            <person name="Gradziel T.M."/>
            <person name="Fresnedo-Ramirez J."/>
        </authorList>
    </citation>
    <scope>NUCLEOTIDE SEQUENCE [LARGE SCALE GENOMIC DNA]</scope>
    <source>
        <strain evidence="1">Clone GOH B32 T37-40</strain>
    </source>
</reference>
<dbReference type="AlphaFoldDB" id="A0AAD4YQK0"/>
<proteinExistence type="predicted"/>
<keyword evidence="2" id="KW-1185">Reference proteome</keyword>
<name>A0AAD4YQK0_PRUDU</name>
<dbReference type="Proteomes" id="UP001054821">
    <property type="component" value="Chromosome 7"/>
</dbReference>
<organism evidence="1 2">
    <name type="scientific">Prunus dulcis</name>
    <name type="common">Almond</name>
    <name type="synonym">Amygdalus dulcis</name>
    <dbReference type="NCBI Taxonomy" id="3755"/>
    <lineage>
        <taxon>Eukaryota</taxon>
        <taxon>Viridiplantae</taxon>
        <taxon>Streptophyta</taxon>
        <taxon>Embryophyta</taxon>
        <taxon>Tracheophyta</taxon>
        <taxon>Spermatophyta</taxon>
        <taxon>Magnoliopsida</taxon>
        <taxon>eudicotyledons</taxon>
        <taxon>Gunneridae</taxon>
        <taxon>Pentapetalae</taxon>
        <taxon>rosids</taxon>
        <taxon>fabids</taxon>
        <taxon>Rosales</taxon>
        <taxon>Rosaceae</taxon>
        <taxon>Amygdaloideae</taxon>
        <taxon>Amygdaleae</taxon>
        <taxon>Prunus</taxon>
    </lineage>
</organism>